<reference evidence="1" key="1">
    <citation type="submission" date="2014-11" db="EMBL/GenBank/DDBJ databases">
        <authorList>
            <person name="Amaro Gonzalez C."/>
        </authorList>
    </citation>
    <scope>NUCLEOTIDE SEQUENCE</scope>
</reference>
<organism evidence="1">
    <name type="scientific">Anguilla anguilla</name>
    <name type="common">European freshwater eel</name>
    <name type="synonym">Muraena anguilla</name>
    <dbReference type="NCBI Taxonomy" id="7936"/>
    <lineage>
        <taxon>Eukaryota</taxon>
        <taxon>Metazoa</taxon>
        <taxon>Chordata</taxon>
        <taxon>Craniata</taxon>
        <taxon>Vertebrata</taxon>
        <taxon>Euteleostomi</taxon>
        <taxon>Actinopterygii</taxon>
        <taxon>Neopterygii</taxon>
        <taxon>Teleostei</taxon>
        <taxon>Anguilliformes</taxon>
        <taxon>Anguillidae</taxon>
        <taxon>Anguilla</taxon>
    </lineage>
</organism>
<name>A0A0E9PTF5_ANGAN</name>
<dbReference type="EMBL" id="GBXM01101222">
    <property type="protein sequence ID" value="JAH07355.1"/>
    <property type="molecule type" value="Transcribed_RNA"/>
</dbReference>
<sequence>MSPLYLLSLIKDNKRLKKQI</sequence>
<evidence type="ECO:0000313" key="1">
    <source>
        <dbReference type="EMBL" id="JAH07355.1"/>
    </source>
</evidence>
<protein>
    <submittedName>
        <fullName evidence="1">Uncharacterized protein</fullName>
    </submittedName>
</protein>
<proteinExistence type="predicted"/>
<dbReference type="AlphaFoldDB" id="A0A0E9PTF5"/>
<reference evidence="1" key="2">
    <citation type="journal article" date="2015" name="Fish Shellfish Immunol.">
        <title>Early steps in the European eel (Anguilla anguilla)-Vibrio vulnificus interaction in the gills: Role of the RtxA13 toxin.</title>
        <authorList>
            <person name="Callol A."/>
            <person name="Pajuelo D."/>
            <person name="Ebbesson L."/>
            <person name="Teles M."/>
            <person name="MacKenzie S."/>
            <person name="Amaro C."/>
        </authorList>
    </citation>
    <scope>NUCLEOTIDE SEQUENCE</scope>
</reference>
<accession>A0A0E9PTF5</accession>